<keyword evidence="4" id="KW-0804">Transcription</keyword>
<keyword evidence="3" id="KW-0238">DNA-binding</keyword>
<dbReference type="Proteomes" id="UP001519921">
    <property type="component" value="Unassembled WGS sequence"/>
</dbReference>
<dbReference type="InterPro" id="IPR036388">
    <property type="entry name" value="WH-like_DNA-bd_sf"/>
</dbReference>
<evidence type="ECO:0000256" key="1">
    <source>
        <dbReference type="ARBA" id="ARBA00011046"/>
    </source>
</evidence>
<dbReference type="Gene3D" id="1.10.4040.10">
    <property type="entry name" value="Penicillinase repressor domain"/>
    <property type="match status" value="1"/>
</dbReference>
<dbReference type="Gene3D" id="1.10.10.10">
    <property type="entry name" value="Winged helix-like DNA-binding domain superfamily/Winged helix DNA-binding domain"/>
    <property type="match status" value="1"/>
</dbReference>
<organism evidence="5 6">
    <name type="scientific">Clostridium weizhouense</name>
    <dbReference type="NCBI Taxonomy" id="2859781"/>
    <lineage>
        <taxon>Bacteria</taxon>
        <taxon>Bacillati</taxon>
        <taxon>Bacillota</taxon>
        <taxon>Clostridia</taxon>
        <taxon>Eubacteriales</taxon>
        <taxon>Clostridiaceae</taxon>
        <taxon>Clostridium</taxon>
    </lineage>
</organism>
<protein>
    <submittedName>
        <fullName evidence="5">BlaI/MecI/CopY family transcriptional regulator</fullName>
    </submittedName>
</protein>
<comment type="similarity">
    <text evidence="1">Belongs to the BlaI transcriptional regulatory family.</text>
</comment>
<dbReference type="InterPro" id="IPR005650">
    <property type="entry name" value="BlaI_family"/>
</dbReference>
<dbReference type="InterPro" id="IPR036390">
    <property type="entry name" value="WH_DNA-bd_sf"/>
</dbReference>
<dbReference type="SUPFAM" id="SSF46785">
    <property type="entry name" value="Winged helix' DNA-binding domain"/>
    <property type="match status" value="1"/>
</dbReference>
<dbReference type="Pfam" id="PF03965">
    <property type="entry name" value="Penicillinase_R"/>
    <property type="match status" value="1"/>
</dbReference>
<dbReference type="RefSeq" id="WP_219778145.1">
    <property type="nucleotide sequence ID" value="NZ_JAHXPT010000002.1"/>
</dbReference>
<sequence>MEVYSISESEWKIMNVLWEQPDLELSDIVEKLKDNEWSYSTIKTLLKRLVDKGVVIADKTSGRNFKYKASVEEHECKIKEAKSFLAKVFDSSLSMFVLTLVKESNLSKKDEDELMKIINKMEEGD</sequence>
<evidence type="ECO:0000256" key="4">
    <source>
        <dbReference type="ARBA" id="ARBA00023163"/>
    </source>
</evidence>
<accession>A0ABS7AKA1</accession>
<proteinExistence type="inferred from homology"/>
<keyword evidence="6" id="KW-1185">Reference proteome</keyword>
<name>A0ABS7AKA1_9CLOT</name>
<dbReference type="EMBL" id="JAHXPT010000002">
    <property type="protein sequence ID" value="MBW6409088.1"/>
    <property type="molecule type" value="Genomic_DNA"/>
</dbReference>
<gene>
    <name evidence="5" type="ORF">KYD98_03210</name>
</gene>
<evidence type="ECO:0000256" key="2">
    <source>
        <dbReference type="ARBA" id="ARBA00023015"/>
    </source>
</evidence>
<evidence type="ECO:0000256" key="3">
    <source>
        <dbReference type="ARBA" id="ARBA00023125"/>
    </source>
</evidence>
<reference evidence="5 6" key="1">
    <citation type="submission" date="2021-07" db="EMBL/GenBank/DDBJ databases">
        <title>Clostridium weizhouense sp. nov., an anaerobic bacterium isolated from activated sludge of Petroleum wastewater.</title>
        <authorList>
            <person name="Li Q."/>
        </authorList>
    </citation>
    <scope>NUCLEOTIDE SEQUENCE [LARGE SCALE GENOMIC DNA]</scope>
    <source>
        <strain evidence="5 6">YB-6</strain>
    </source>
</reference>
<evidence type="ECO:0000313" key="5">
    <source>
        <dbReference type="EMBL" id="MBW6409088.1"/>
    </source>
</evidence>
<evidence type="ECO:0000313" key="6">
    <source>
        <dbReference type="Proteomes" id="UP001519921"/>
    </source>
</evidence>
<keyword evidence="2" id="KW-0805">Transcription regulation</keyword>
<dbReference type="PIRSF" id="PIRSF019455">
    <property type="entry name" value="CopR_AtkY"/>
    <property type="match status" value="1"/>
</dbReference>
<comment type="caution">
    <text evidence="5">The sequence shown here is derived from an EMBL/GenBank/DDBJ whole genome shotgun (WGS) entry which is preliminary data.</text>
</comment>